<keyword evidence="2" id="KW-1185">Reference proteome</keyword>
<feature type="non-terminal residue" evidence="1">
    <location>
        <position position="206"/>
    </location>
</feature>
<gene>
    <name evidence="1" type="ORF">Taro_003585</name>
</gene>
<reference evidence="1" key="1">
    <citation type="submission" date="2017-07" db="EMBL/GenBank/DDBJ databases">
        <title>Taro Niue Genome Assembly and Annotation.</title>
        <authorList>
            <person name="Atibalentja N."/>
            <person name="Keating K."/>
            <person name="Fields C.J."/>
        </authorList>
    </citation>
    <scope>NUCLEOTIDE SEQUENCE</scope>
    <source>
        <strain evidence="1">Niue_2</strain>
        <tissue evidence="1">Leaf</tissue>
    </source>
</reference>
<organism evidence="1 2">
    <name type="scientific">Colocasia esculenta</name>
    <name type="common">Wild taro</name>
    <name type="synonym">Arum esculentum</name>
    <dbReference type="NCBI Taxonomy" id="4460"/>
    <lineage>
        <taxon>Eukaryota</taxon>
        <taxon>Viridiplantae</taxon>
        <taxon>Streptophyta</taxon>
        <taxon>Embryophyta</taxon>
        <taxon>Tracheophyta</taxon>
        <taxon>Spermatophyta</taxon>
        <taxon>Magnoliopsida</taxon>
        <taxon>Liliopsida</taxon>
        <taxon>Araceae</taxon>
        <taxon>Aroideae</taxon>
        <taxon>Colocasieae</taxon>
        <taxon>Colocasia</taxon>
    </lineage>
</organism>
<comment type="caution">
    <text evidence="1">The sequence shown here is derived from an EMBL/GenBank/DDBJ whole genome shotgun (WGS) entry which is preliminary data.</text>
</comment>
<protein>
    <submittedName>
        <fullName evidence="1">Uncharacterized protein</fullName>
    </submittedName>
</protein>
<evidence type="ECO:0000313" key="2">
    <source>
        <dbReference type="Proteomes" id="UP000652761"/>
    </source>
</evidence>
<dbReference type="Proteomes" id="UP000652761">
    <property type="component" value="Unassembled WGS sequence"/>
</dbReference>
<evidence type="ECO:0000313" key="1">
    <source>
        <dbReference type="EMBL" id="MQL71268.1"/>
    </source>
</evidence>
<dbReference type="AlphaFoldDB" id="A0A843THJ4"/>
<sequence length="206" mass="22864">ILSTSYASMSERSCDLERYKNIVNVTVELSSSGRPKKEKLEPHLRPLLNLVNQGVNQVNQQSIIANERPATFASTRRISIVDNGDTAGGETDRPQMDMNAQERLVSAMELLRQDIELYAQAQREAHVQIKEEVLNLTAGAFLAENPRASLETMTQIMSNLDSLKLGQDMLLHQVEGYWEVLSEAARELYHGPGGDQQPSVESAAQA</sequence>
<accession>A0A843THJ4</accession>
<dbReference type="EMBL" id="NMUH01000093">
    <property type="protein sequence ID" value="MQL71268.1"/>
    <property type="molecule type" value="Genomic_DNA"/>
</dbReference>
<proteinExistence type="predicted"/>
<name>A0A843THJ4_COLES</name>